<keyword evidence="1" id="KW-0812">Transmembrane</keyword>
<proteinExistence type="predicted"/>
<accession>A0A3B0UE08</accession>
<feature type="transmembrane region" description="Helical" evidence="1">
    <location>
        <begin position="136"/>
        <end position="158"/>
    </location>
</feature>
<feature type="transmembrane region" description="Helical" evidence="1">
    <location>
        <begin position="65"/>
        <end position="82"/>
    </location>
</feature>
<protein>
    <recommendedName>
        <fullName evidence="3">Phosphatidic acid phosphatase type 2/haloperoxidase domain-containing protein</fullName>
    </recommendedName>
</protein>
<organism evidence="2">
    <name type="scientific">hydrothermal vent metagenome</name>
    <dbReference type="NCBI Taxonomy" id="652676"/>
    <lineage>
        <taxon>unclassified sequences</taxon>
        <taxon>metagenomes</taxon>
        <taxon>ecological metagenomes</taxon>
    </lineage>
</organism>
<feature type="transmembrane region" description="Helical" evidence="1">
    <location>
        <begin position="103"/>
        <end position="124"/>
    </location>
</feature>
<dbReference type="InterPro" id="IPR036938">
    <property type="entry name" value="PAP2/HPO_sf"/>
</dbReference>
<sequence length="193" mass="21492">MKINKSVIALFFVLVFSVQLFGQGRNTTVAFSQYSYKPDKNYYKSYWTAIKKTATGPARWGKKEWMTFGGVVVGGTVLYIYDGQIRNFFQAHRTPGTDKISKYGFGPWGSGIYTLPLLGGFYLYGLSANNTKVRQVAMAGTQAFIMGGLSVEVLKVLFGRHRPYQDIPPNHKLWTGPFGSLGYNSMPSGHTTV</sequence>
<name>A0A3B0UE08_9ZZZZ</name>
<evidence type="ECO:0000313" key="2">
    <source>
        <dbReference type="EMBL" id="VAW28768.1"/>
    </source>
</evidence>
<keyword evidence="1" id="KW-1133">Transmembrane helix</keyword>
<reference evidence="2" key="1">
    <citation type="submission" date="2018-06" db="EMBL/GenBank/DDBJ databases">
        <authorList>
            <person name="Zhirakovskaya E."/>
        </authorList>
    </citation>
    <scope>NUCLEOTIDE SEQUENCE</scope>
</reference>
<dbReference type="CDD" id="cd01610">
    <property type="entry name" value="PAP2_like"/>
    <property type="match status" value="1"/>
</dbReference>
<evidence type="ECO:0000256" key="1">
    <source>
        <dbReference type="SAM" id="Phobius"/>
    </source>
</evidence>
<gene>
    <name evidence="2" type="ORF">MNBD_BACTEROID07-2070</name>
</gene>
<dbReference type="SUPFAM" id="SSF48317">
    <property type="entry name" value="Acid phosphatase/Vanadium-dependent haloperoxidase"/>
    <property type="match status" value="1"/>
</dbReference>
<evidence type="ECO:0008006" key="3">
    <source>
        <dbReference type="Google" id="ProtNLM"/>
    </source>
</evidence>
<feature type="non-terminal residue" evidence="2">
    <location>
        <position position="193"/>
    </location>
</feature>
<dbReference type="AlphaFoldDB" id="A0A3B0UE08"/>
<dbReference type="EMBL" id="UOET01000286">
    <property type="protein sequence ID" value="VAW28768.1"/>
    <property type="molecule type" value="Genomic_DNA"/>
</dbReference>
<keyword evidence="1" id="KW-0472">Membrane</keyword>